<proteinExistence type="predicted"/>
<dbReference type="InterPro" id="IPR012349">
    <property type="entry name" value="Split_barrel_FMN-bd"/>
</dbReference>
<dbReference type="Gene3D" id="2.30.110.10">
    <property type="entry name" value="Electron Transport, Fmn-binding Protein, Chain A"/>
    <property type="match status" value="1"/>
</dbReference>
<accession>A0A553ZZG3</accession>
<protein>
    <submittedName>
        <fullName evidence="1">Pyridoxamine 5'-phosphate oxidase family protein</fullName>
    </submittedName>
</protein>
<name>A0A553ZZG3_9BACI</name>
<sequence length="149" mass="17301">MNENKESKSLLEKIASRPLFAHLSTADDKGPKDSPLWYIWENQSLWMLGHVSENSFIKRIKEDARCAIGIVDFDIETGRVHHLGFRGNAELVPHDESRAKRLFTRYMGEEEQWDPRFSAALGDEQWIFVCFVPETVVVRDQSYMLRGTK</sequence>
<reference evidence="1 2" key="1">
    <citation type="submission" date="2019-07" db="EMBL/GenBank/DDBJ databases">
        <authorList>
            <person name="Park Y.J."/>
            <person name="Jeong S.E."/>
            <person name="Jung H.S."/>
        </authorList>
    </citation>
    <scope>NUCLEOTIDE SEQUENCE [LARGE SCALE GENOMIC DNA]</scope>
    <source>
        <strain evidence="2">P16(2019)</strain>
    </source>
</reference>
<keyword evidence="2" id="KW-1185">Reference proteome</keyword>
<comment type="caution">
    <text evidence="1">The sequence shown here is derived from an EMBL/GenBank/DDBJ whole genome shotgun (WGS) entry which is preliminary data.</text>
</comment>
<evidence type="ECO:0000313" key="1">
    <source>
        <dbReference type="EMBL" id="TSB46829.1"/>
    </source>
</evidence>
<evidence type="ECO:0000313" key="2">
    <source>
        <dbReference type="Proteomes" id="UP000318521"/>
    </source>
</evidence>
<dbReference type="SUPFAM" id="SSF50475">
    <property type="entry name" value="FMN-binding split barrel"/>
    <property type="match status" value="1"/>
</dbReference>
<organism evidence="1 2">
    <name type="scientific">Alkalicoccobacillus porphyridii</name>
    <dbReference type="NCBI Taxonomy" id="2597270"/>
    <lineage>
        <taxon>Bacteria</taxon>
        <taxon>Bacillati</taxon>
        <taxon>Bacillota</taxon>
        <taxon>Bacilli</taxon>
        <taxon>Bacillales</taxon>
        <taxon>Bacillaceae</taxon>
        <taxon>Alkalicoccobacillus</taxon>
    </lineage>
</organism>
<dbReference type="EMBL" id="VLXZ01000005">
    <property type="protein sequence ID" value="TSB46829.1"/>
    <property type="molecule type" value="Genomic_DNA"/>
</dbReference>
<gene>
    <name evidence="1" type="ORF">FN960_09700</name>
</gene>
<dbReference type="Proteomes" id="UP000318521">
    <property type="component" value="Unassembled WGS sequence"/>
</dbReference>
<dbReference type="OrthoDB" id="2664130at2"/>
<dbReference type="AlphaFoldDB" id="A0A553ZZG3"/>